<organism evidence="1 2">
    <name type="scientific">Oedothorax gibbosus</name>
    <dbReference type="NCBI Taxonomy" id="931172"/>
    <lineage>
        <taxon>Eukaryota</taxon>
        <taxon>Metazoa</taxon>
        <taxon>Ecdysozoa</taxon>
        <taxon>Arthropoda</taxon>
        <taxon>Chelicerata</taxon>
        <taxon>Arachnida</taxon>
        <taxon>Araneae</taxon>
        <taxon>Araneomorphae</taxon>
        <taxon>Entelegynae</taxon>
        <taxon>Araneoidea</taxon>
        <taxon>Linyphiidae</taxon>
        <taxon>Erigoninae</taxon>
        <taxon>Oedothorax</taxon>
    </lineage>
</organism>
<keyword evidence="2" id="KW-1185">Reference proteome</keyword>
<protein>
    <submittedName>
        <fullName evidence="1">Uncharacterized protein</fullName>
    </submittedName>
</protein>
<proteinExistence type="predicted"/>
<name>A0AAV6U5M8_9ARAC</name>
<dbReference type="EMBL" id="JAFNEN010000656">
    <property type="protein sequence ID" value="KAG8178959.1"/>
    <property type="molecule type" value="Genomic_DNA"/>
</dbReference>
<evidence type="ECO:0000313" key="1">
    <source>
        <dbReference type="EMBL" id="KAG8178959.1"/>
    </source>
</evidence>
<dbReference type="Proteomes" id="UP000827092">
    <property type="component" value="Unassembled WGS sequence"/>
</dbReference>
<reference evidence="1 2" key="1">
    <citation type="journal article" date="2022" name="Nat. Ecol. Evol.">
        <title>A masculinizing supergene underlies an exaggerated male reproductive morph in a spider.</title>
        <authorList>
            <person name="Hendrickx F."/>
            <person name="De Corte Z."/>
            <person name="Sonet G."/>
            <person name="Van Belleghem S.M."/>
            <person name="Kostlbacher S."/>
            <person name="Vangestel C."/>
        </authorList>
    </citation>
    <scope>NUCLEOTIDE SEQUENCE [LARGE SCALE GENOMIC DNA]</scope>
    <source>
        <strain evidence="1">W744_W776</strain>
    </source>
</reference>
<dbReference type="AlphaFoldDB" id="A0AAV6U5M8"/>
<accession>A0AAV6U5M8</accession>
<evidence type="ECO:0000313" key="2">
    <source>
        <dbReference type="Proteomes" id="UP000827092"/>
    </source>
</evidence>
<gene>
    <name evidence="1" type="ORF">JTE90_013115</name>
</gene>
<sequence length="93" mass="10767">MCNSCWPTTNKKQRERFSALPVGGSKDAARRKFPALTTTQAARAEHFFKRDGFIWRAWRRVIGEDGGWWILVVRTRAGNGRDGFVWRRLLGDD</sequence>
<comment type="caution">
    <text evidence="1">The sequence shown here is derived from an EMBL/GenBank/DDBJ whole genome shotgun (WGS) entry which is preliminary data.</text>
</comment>